<keyword evidence="3" id="KW-1185">Reference proteome</keyword>
<evidence type="ECO:0000313" key="2">
    <source>
        <dbReference type="EMBL" id="PVD23045.1"/>
    </source>
</evidence>
<organism evidence="2 3">
    <name type="scientific">Pomacea canaliculata</name>
    <name type="common">Golden apple snail</name>
    <dbReference type="NCBI Taxonomy" id="400727"/>
    <lineage>
        <taxon>Eukaryota</taxon>
        <taxon>Metazoa</taxon>
        <taxon>Spiralia</taxon>
        <taxon>Lophotrochozoa</taxon>
        <taxon>Mollusca</taxon>
        <taxon>Gastropoda</taxon>
        <taxon>Caenogastropoda</taxon>
        <taxon>Architaenioglossa</taxon>
        <taxon>Ampullarioidea</taxon>
        <taxon>Ampullariidae</taxon>
        <taxon>Pomacea</taxon>
    </lineage>
</organism>
<proteinExistence type="predicted"/>
<sequence>MSAFSPPALEAISPRPFNGSDEMTHVPRVTDDVATPSGAARLVQVNACTSVASVQQGSGIILSLYT</sequence>
<accession>A0A2T7NPE1</accession>
<protein>
    <submittedName>
        <fullName evidence="2">Uncharacterized protein</fullName>
    </submittedName>
</protein>
<gene>
    <name evidence="2" type="ORF">C0Q70_16307</name>
</gene>
<comment type="caution">
    <text evidence="2">The sequence shown here is derived from an EMBL/GenBank/DDBJ whole genome shotgun (WGS) entry which is preliminary data.</text>
</comment>
<dbReference type="Proteomes" id="UP000245119">
    <property type="component" value="Linkage Group LG10"/>
</dbReference>
<name>A0A2T7NPE1_POMCA</name>
<evidence type="ECO:0000313" key="3">
    <source>
        <dbReference type="Proteomes" id="UP000245119"/>
    </source>
</evidence>
<reference evidence="2 3" key="1">
    <citation type="submission" date="2018-04" db="EMBL/GenBank/DDBJ databases">
        <title>The genome of golden apple snail Pomacea canaliculata provides insight into stress tolerance and invasive adaptation.</title>
        <authorList>
            <person name="Liu C."/>
            <person name="Liu B."/>
            <person name="Ren Y."/>
            <person name="Zhang Y."/>
            <person name="Wang H."/>
            <person name="Li S."/>
            <person name="Jiang F."/>
            <person name="Yin L."/>
            <person name="Zhang G."/>
            <person name="Qian W."/>
            <person name="Fan W."/>
        </authorList>
    </citation>
    <scope>NUCLEOTIDE SEQUENCE [LARGE SCALE GENOMIC DNA]</scope>
    <source>
        <strain evidence="2">SZHN2017</strain>
        <tissue evidence="2">Muscle</tissue>
    </source>
</reference>
<dbReference type="EMBL" id="PZQS01000010">
    <property type="protein sequence ID" value="PVD23045.1"/>
    <property type="molecule type" value="Genomic_DNA"/>
</dbReference>
<evidence type="ECO:0000256" key="1">
    <source>
        <dbReference type="SAM" id="MobiDB-lite"/>
    </source>
</evidence>
<feature type="region of interest" description="Disordered" evidence="1">
    <location>
        <begin position="1"/>
        <end position="24"/>
    </location>
</feature>
<dbReference type="AlphaFoldDB" id="A0A2T7NPE1"/>